<organism evidence="2 3">
    <name type="scientific">Bifidobacterium apri</name>
    <dbReference type="NCBI Taxonomy" id="1769423"/>
    <lineage>
        <taxon>Bacteria</taxon>
        <taxon>Bacillati</taxon>
        <taxon>Actinomycetota</taxon>
        <taxon>Actinomycetes</taxon>
        <taxon>Bifidobacteriales</taxon>
        <taxon>Bifidobacteriaceae</taxon>
        <taxon>Bifidobacterium</taxon>
    </lineage>
</organism>
<dbReference type="RefSeq" id="WP_152356341.1">
    <property type="nucleotide sequence ID" value="NZ_JBHLXF010000001.1"/>
</dbReference>
<keyword evidence="3" id="KW-1185">Reference proteome</keyword>
<sequence length="144" mass="16192">MNTDTDVRSWLKDIFGHDFGTERFVMPQNAAGVWLVVPKVLGSMWSETCLMNFQQLFLETVLDTSLMNSIALHGVMKPIIISGTKTARVRKFEIVDGYHRLIAASVLDLKTPVCLIDMSAKGKKPSKRLVKDFLEAVYSKEDAK</sequence>
<dbReference type="EMBL" id="WBSO01000029">
    <property type="protein sequence ID" value="KAB8291518.1"/>
    <property type="molecule type" value="Genomic_DNA"/>
</dbReference>
<dbReference type="Pfam" id="PF02195">
    <property type="entry name" value="ParB_N"/>
    <property type="match status" value="1"/>
</dbReference>
<comment type="caution">
    <text evidence="2">The sequence shown here is derived from an EMBL/GenBank/DDBJ whole genome shotgun (WGS) entry which is preliminary data.</text>
</comment>
<proteinExistence type="predicted"/>
<dbReference type="InterPro" id="IPR036086">
    <property type="entry name" value="ParB/Sulfiredoxin_sf"/>
</dbReference>
<feature type="domain" description="ParB-like N-terminal" evidence="1">
    <location>
        <begin position="65"/>
        <end position="115"/>
    </location>
</feature>
<dbReference type="AlphaFoldDB" id="A0A6A2V5U3"/>
<evidence type="ECO:0000313" key="2">
    <source>
        <dbReference type="EMBL" id="KAB8291518.1"/>
    </source>
</evidence>
<dbReference type="InterPro" id="IPR003115">
    <property type="entry name" value="ParB_N"/>
</dbReference>
<dbReference type="Proteomes" id="UP000440041">
    <property type="component" value="Unassembled WGS sequence"/>
</dbReference>
<dbReference type="Gene3D" id="3.90.1530.10">
    <property type="entry name" value="Conserved hypothetical protein from pyrococcus furiosus pfu- 392566-001, ParB domain"/>
    <property type="match status" value="1"/>
</dbReference>
<dbReference type="SUPFAM" id="SSF110849">
    <property type="entry name" value="ParB/Sulfiredoxin"/>
    <property type="match status" value="1"/>
</dbReference>
<accession>A0A6A2V5U3</accession>
<protein>
    <recommendedName>
        <fullName evidence="1">ParB-like N-terminal domain-containing protein</fullName>
    </recommendedName>
</protein>
<gene>
    <name evidence="2" type="ORF">DSM100238_1835</name>
</gene>
<reference evidence="2 3" key="1">
    <citation type="submission" date="2019-09" db="EMBL/GenBank/DDBJ databases">
        <title>Characterization of the phylogenetic diversity of two novel species belonging to the genus Bifidobacterium: Bifidobacterium cebidarum sp. nov. and Bifidobacterium leontopitheci sp. nov.</title>
        <authorList>
            <person name="Lugli G.A."/>
            <person name="Duranti S."/>
            <person name="Milani C."/>
            <person name="Turroni F."/>
            <person name="Ventura M."/>
        </authorList>
    </citation>
    <scope>NUCLEOTIDE SEQUENCE [LARGE SCALE GENOMIC DNA]</scope>
    <source>
        <strain evidence="2 3">DSM 100238</strain>
    </source>
</reference>
<evidence type="ECO:0000313" key="3">
    <source>
        <dbReference type="Proteomes" id="UP000440041"/>
    </source>
</evidence>
<dbReference type="CDD" id="cd16387">
    <property type="entry name" value="ParB_N_Srx"/>
    <property type="match status" value="1"/>
</dbReference>
<evidence type="ECO:0000259" key="1">
    <source>
        <dbReference type="Pfam" id="PF02195"/>
    </source>
</evidence>
<name>A0A6A2V5U3_9BIFI</name>